<dbReference type="AlphaFoldDB" id="A0AAN7BJF0"/>
<feature type="transmembrane region" description="Helical" evidence="7">
    <location>
        <begin position="15"/>
        <end position="35"/>
    </location>
</feature>
<comment type="subcellular location">
    <subcellularLocation>
        <location evidence="1">Membrane</location>
        <topology evidence="1">Multi-pass membrane protein</topology>
    </subcellularLocation>
</comment>
<feature type="transmembrane region" description="Helical" evidence="7">
    <location>
        <begin position="47"/>
        <end position="71"/>
    </location>
</feature>
<feature type="compositionally biased region" description="Polar residues" evidence="6">
    <location>
        <begin position="281"/>
        <end position="295"/>
    </location>
</feature>
<name>A0AAN7BJF0_9PEZI</name>
<feature type="domain" description="Rhodopsin" evidence="8">
    <location>
        <begin position="31"/>
        <end position="264"/>
    </location>
</feature>
<keyword evidence="10" id="KW-1185">Reference proteome</keyword>
<keyword evidence="2 7" id="KW-0812">Transmembrane</keyword>
<feature type="transmembrane region" description="Helical" evidence="7">
    <location>
        <begin position="91"/>
        <end position="117"/>
    </location>
</feature>
<evidence type="ECO:0000259" key="8">
    <source>
        <dbReference type="Pfam" id="PF20684"/>
    </source>
</evidence>
<keyword evidence="3 7" id="KW-1133">Transmembrane helix</keyword>
<dbReference type="GO" id="GO:0016020">
    <property type="term" value="C:membrane"/>
    <property type="evidence" value="ECO:0007669"/>
    <property type="project" value="UniProtKB-SubCell"/>
</dbReference>
<dbReference type="InterPro" id="IPR052337">
    <property type="entry name" value="SAT4-like"/>
</dbReference>
<sequence length="353" mass="39061">MAFEIFDDREHGEGFVVTVASIPICILAVALRFISTIRSGKSIGVENWLALVGLVTFLIYSCSFLAVLIIMNGKNIHHNGVMLPIDKIKALYKIGYIMMPQSTLNQTATKLSVLFLYRRIFYINRGFMRWVYSVGAILVAWCIVTVFIGLFVCKPVAAAWNPTIPGKCLDSQALLAAGVANSTLDFVMVGMAVWMVVKLKLPVSSRLRLGVLFALGGLSGVIGIVKVASAYGTVGNSPRNGTWYIAEQATSILCSCAPIYRSLLGEFKFFKSICGRRPTKDQTNMQQESSETNLTENHHRKTVDRRSFGTSNSDAPVFSWAEADTTSQFRRDDQQGISYPMKTVQIVQRVEEV</sequence>
<protein>
    <recommendedName>
        <fullName evidence="8">Rhodopsin domain-containing protein</fullName>
    </recommendedName>
</protein>
<reference evidence="9" key="2">
    <citation type="submission" date="2023-05" db="EMBL/GenBank/DDBJ databases">
        <authorList>
            <consortium name="Lawrence Berkeley National Laboratory"/>
            <person name="Steindorff A."/>
            <person name="Hensen N."/>
            <person name="Bonometti L."/>
            <person name="Westerberg I."/>
            <person name="Brannstrom I.O."/>
            <person name="Guillou S."/>
            <person name="Cros-Aarteil S."/>
            <person name="Calhoun S."/>
            <person name="Haridas S."/>
            <person name="Kuo A."/>
            <person name="Mondo S."/>
            <person name="Pangilinan J."/>
            <person name="Riley R."/>
            <person name="Labutti K."/>
            <person name="Andreopoulos B."/>
            <person name="Lipzen A."/>
            <person name="Chen C."/>
            <person name="Yanf M."/>
            <person name="Daum C."/>
            <person name="Ng V."/>
            <person name="Clum A."/>
            <person name="Ohm R."/>
            <person name="Martin F."/>
            <person name="Silar P."/>
            <person name="Natvig D."/>
            <person name="Lalanne C."/>
            <person name="Gautier V."/>
            <person name="Ament-Velasquez S.L."/>
            <person name="Kruys A."/>
            <person name="Hutchinson M.I."/>
            <person name="Powell A.J."/>
            <person name="Barry K."/>
            <person name="Miller A.N."/>
            <person name="Grigoriev I.V."/>
            <person name="Debuchy R."/>
            <person name="Gladieux P."/>
            <person name="Thoren M.H."/>
            <person name="Johannesson H."/>
        </authorList>
    </citation>
    <scope>NUCLEOTIDE SEQUENCE</scope>
    <source>
        <strain evidence="9">CBS 990.96</strain>
    </source>
</reference>
<feature type="transmembrane region" description="Helical" evidence="7">
    <location>
        <begin position="209"/>
        <end position="231"/>
    </location>
</feature>
<comment type="caution">
    <text evidence="9">The sequence shown here is derived from an EMBL/GenBank/DDBJ whole genome shotgun (WGS) entry which is preliminary data.</text>
</comment>
<dbReference type="Proteomes" id="UP001301958">
    <property type="component" value="Unassembled WGS sequence"/>
</dbReference>
<reference evidence="9" key="1">
    <citation type="journal article" date="2023" name="Mol. Phylogenet. Evol.">
        <title>Genome-scale phylogeny and comparative genomics of the fungal order Sordariales.</title>
        <authorList>
            <person name="Hensen N."/>
            <person name="Bonometti L."/>
            <person name="Westerberg I."/>
            <person name="Brannstrom I.O."/>
            <person name="Guillou S."/>
            <person name="Cros-Aarteil S."/>
            <person name="Calhoun S."/>
            <person name="Haridas S."/>
            <person name="Kuo A."/>
            <person name="Mondo S."/>
            <person name="Pangilinan J."/>
            <person name="Riley R."/>
            <person name="LaButti K."/>
            <person name="Andreopoulos B."/>
            <person name="Lipzen A."/>
            <person name="Chen C."/>
            <person name="Yan M."/>
            <person name="Daum C."/>
            <person name="Ng V."/>
            <person name="Clum A."/>
            <person name="Steindorff A."/>
            <person name="Ohm R.A."/>
            <person name="Martin F."/>
            <person name="Silar P."/>
            <person name="Natvig D.O."/>
            <person name="Lalanne C."/>
            <person name="Gautier V."/>
            <person name="Ament-Velasquez S.L."/>
            <person name="Kruys A."/>
            <person name="Hutchinson M.I."/>
            <person name="Powell A.J."/>
            <person name="Barry K."/>
            <person name="Miller A.N."/>
            <person name="Grigoriev I.V."/>
            <person name="Debuchy R."/>
            <person name="Gladieux P."/>
            <person name="Hiltunen Thoren M."/>
            <person name="Johannesson H."/>
        </authorList>
    </citation>
    <scope>NUCLEOTIDE SEQUENCE</scope>
    <source>
        <strain evidence="9">CBS 990.96</strain>
    </source>
</reference>
<evidence type="ECO:0000256" key="7">
    <source>
        <dbReference type="SAM" id="Phobius"/>
    </source>
</evidence>
<evidence type="ECO:0000256" key="1">
    <source>
        <dbReference type="ARBA" id="ARBA00004141"/>
    </source>
</evidence>
<comment type="similarity">
    <text evidence="5">Belongs to the SAT4 family.</text>
</comment>
<organism evidence="9 10">
    <name type="scientific">Podospora fimiseda</name>
    <dbReference type="NCBI Taxonomy" id="252190"/>
    <lineage>
        <taxon>Eukaryota</taxon>
        <taxon>Fungi</taxon>
        <taxon>Dikarya</taxon>
        <taxon>Ascomycota</taxon>
        <taxon>Pezizomycotina</taxon>
        <taxon>Sordariomycetes</taxon>
        <taxon>Sordariomycetidae</taxon>
        <taxon>Sordariales</taxon>
        <taxon>Podosporaceae</taxon>
        <taxon>Podospora</taxon>
    </lineage>
</organism>
<dbReference type="PANTHER" id="PTHR33048">
    <property type="entry name" value="PTH11-LIKE INTEGRAL MEMBRANE PROTEIN (AFU_ORTHOLOGUE AFUA_5G11245)"/>
    <property type="match status" value="1"/>
</dbReference>
<evidence type="ECO:0000256" key="3">
    <source>
        <dbReference type="ARBA" id="ARBA00022989"/>
    </source>
</evidence>
<keyword evidence="4 7" id="KW-0472">Membrane</keyword>
<feature type="transmembrane region" description="Helical" evidence="7">
    <location>
        <begin position="129"/>
        <end position="152"/>
    </location>
</feature>
<dbReference type="EMBL" id="MU865387">
    <property type="protein sequence ID" value="KAK4224646.1"/>
    <property type="molecule type" value="Genomic_DNA"/>
</dbReference>
<evidence type="ECO:0000256" key="5">
    <source>
        <dbReference type="ARBA" id="ARBA00038359"/>
    </source>
</evidence>
<gene>
    <name evidence="9" type="ORF">QBC38DRAFT_485025</name>
</gene>
<dbReference type="InterPro" id="IPR049326">
    <property type="entry name" value="Rhodopsin_dom_fungi"/>
</dbReference>
<dbReference type="PANTHER" id="PTHR33048:SF47">
    <property type="entry name" value="INTEGRAL MEMBRANE PROTEIN-RELATED"/>
    <property type="match status" value="1"/>
</dbReference>
<proteinExistence type="inferred from homology"/>
<evidence type="ECO:0000313" key="9">
    <source>
        <dbReference type="EMBL" id="KAK4224646.1"/>
    </source>
</evidence>
<dbReference type="Pfam" id="PF20684">
    <property type="entry name" value="Fung_rhodopsin"/>
    <property type="match status" value="1"/>
</dbReference>
<evidence type="ECO:0000313" key="10">
    <source>
        <dbReference type="Proteomes" id="UP001301958"/>
    </source>
</evidence>
<accession>A0AAN7BJF0</accession>
<feature type="transmembrane region" description="Helical" evidence="7">
    <location>
        <begin position="172"/>
        <end position="197"/>
    </location>
</feature>
<evidence type="ECO:0000256" key="4">
    <source>
        <dbReference type="ARBA" id="ARBA00023136"/>
    </source>
</evidence>
<evidence type="ECO:0000256" key="2">
    <source>
        <dbReference type="ARBA" id="ARBA00022692"/>
    </source>
</evidence>
<feature type="region of interest" description="Disordered" evidence="6">
    <location>
        <begin position="279"/>
        <end position="311"/>
    </location>
</feature>
<evidence type="ECO:0000256" key="6">
    <source>
        <dbReference type="SAM" id="MobiDB-lite"/>
    </source>
</evidence>